<protein>
    <submittedName>
        <fullName evidence="2">Uncharacterized protein</fullName>
    </submittedName>
</protein>
<evidence type="ECO:0000256" key="1">
    <source>
        <dbReference type="SAM" id="MobiDB-lite"/>
    </source>
</evidence>
<dbReference type="EMBL" id="JAIWYP010000016">
    <property type="protein sequence ID" value="KAH3695338.1"/>
    <property type="molecule type" value="Genomic_DNA"/>
</dbReference>
<keyword evidence="3" id="KW-1185">Reference proteome</keyword>
<evidence type="ECO:0000313" key="2">
    <source>
        <dbReference type="EMBL" id="KAH3695338.1"/>
    </source>
</evidence>
<evidence type="ECO:0000313" key="3">
    <source>
        <dbReference type="Proteomes" id="UP000828390"/>
    </source>
</evidence>
<dbReference type="AlphaFoldDB" id="A0A9D3Y7J2"/>
<feature type="compositionally biased region" description="Basic and acidic residues" evidence="1">
    <location>
        <begin position="65"/>
        <end position="76"/>
    </location>
</feature>
<name>A0A9D3Y7J2_DREPO</name>
<gene>
    <name evidence="2" type="ORF">DPMN_082795</name>
</gene>
<feature type="region of interest" description="Disordered" evidence="1">
    <location>
        <begin position="1"/>
        <end position="78"/>
    </location>
</feature>
<reference evidence="2" key="2">
    <citation type="submission" date="2020-11" db="EMBL/GenBank/DDBJ databases">
        <authorList>
            <person name="McCartney M.A."/>
            <person name="Auch B."/>
            <person name="Kono T."/>
            <person name="Mallez S."/>
            <person name="Becker A."/>
            <person name="Gohl D.M."/>
            <person name="Silverstein K.A.T."/>
            <person name="Koren S."/>
            <person name="Bechman K.B."/>
            <person name="Herman A."/>
            <person name="Abrahante J.E."/>
            <person name="Garbe J."/>
        </authorList>
    </citation>
    <scope>NUCLEOTIDE SEQUENCE</scope>
    <source>
        <strain evidence="2">Duluth1</strain>
        <tissue evidence="2">Whole animal</tissue>
    </source>
</reference>
<comment type="caution">
    <text evidence="2">The sequence shown here is derived from an EMBL/GenBank/DDBJ whole genome shotgun (WGS) entry which is preliminary data.</text>
</comment>
<reference evidence="2" key="1">
    <citation type="journal article" date="2019" name="bioRxiv">
        <title>The Genome of the Zebra Mussel, Dreissena polymorpha: A Resource for Invasive Species Research.</title>
        <authorList>
            <person name="McCartney M.A."/>
            <person name="Auch B."/>
            <person name="Kono T."/>
            <person name="Mallez S."/>
            <person name="Zhang Y."/>
            <person name="Obille A."/>
            <person name="Becker A."/>
            <person name="Abrahante J.E."/>
            <person name="Garbe J."/>
            <person name="Badalamenti J.P."/>
            <person name="Herman A."/>
            <person name="Mangelson H."/>
            <person name="Liachko I."/>
            <person name="Sullivan S."/>
            <person name="Sone E.D."/>
            <person name="Koren S."/>
            <person name="Silverstein K.A.T."/>
            <person name="Beckman K.B."/>
            <person name="Gohl D.M."/>
        </authorList>
    </citation>
    <scope>NUCLEOTIDE SEQUENCE</scope>
    <source>
        <strain evidence="2">Duluth1</strain>
        <tissue evidence="2">Whole animal</tissue>
    </source>
</reference>
<accession>A0A9D3Y7J2</accession>
<organism evidence="2 3">
    <name type="scientific">Dreissena polymorpha</name>
    <name type="common">Zebra mussel</name>
    <name type="synonym">Mytilus polymorpha</name>
    <dbReference type="NCBI Taxonomy" id="45954"/>
    <lineage>
        <taxon>Eukaryota</taxon>
        <taxon>Metazoa</taxon>
        <taxon>Spiralia</taxon>
        <taxon>Lophotrochozoa</taxon>
        <taxon>Mollusca</taxon>
        <taxon>Bivalvia</taxon>
        <taxon>Autobranchia</taxon>
        <taxon>Heteroconchia</taxon>
        <taxon>Euheterodonta</taxon>
        <taxon>Imparidentia</taxon>
        <taxon>Neoheterodontei</taxon>
        <taxon>Myida</taxon>
        <taxon>Dreissenoidea</taxon>
        <taxon>Dreissenidae</taxon>
        <taxon>Dreissena</taxon>
    </lineage>
</organism>
<proteinExistence type="predicted"/>
<dbReference type="Proteomes" id="UP000828390">
    <property type="component" value="Unassembled WGS sequence"/>
</dbReference>
<sequence length="98" mass="10723">MGDFDSPTSEVIVEPAESNNQYELMSNLESNDGRLKHSDASNASKSDDNEDVISESDVSNGSNSDAKEDDKSDSDNMIRTVVRIFQSLKSVMTMISLV</sequence>
<feature type="compositionally biased region" description="Polar residues" evidence="1">
    <location>
        <begin position="17"/>
        <end position="30"/>
    </location>
</feature>